<proteinExistence type="predicted"/>
<reference evidence="2 3" key="1">
    <citation type="submission" date="2020-09" db="EMBL/GenBank/DDBJ databases">
        <title>De no assembly of potato wild relative species, Solanum commersonii.</title>
        <authorList>
            <person name="Cho K."/>
        </authorList>
    </citation>
    <scope>NUCLEOTIDE SEQUENCE [LARGE SCALE GENOMIC DNA]</scope>
    <source>
        <strain evidence="2">LZ3.2</strain>
        <tissue evidence="2">Leaf</tissue>
    </source>
</reference>
<comment type="caution">
    <text evidence="2">The sequence shown here is derived from an EMBL/GenBank/DDBJ whole genome shotgun (WGS) entry which is preliminary data.</text>
</comment>
<dbReference type="EMBL" id="JACXVP010000006">
    <property type="protein sequence ID" value="KAG5598828.1"/>
    <property type="molecule type" value="Genomic_DNA"/>
</dbReference>
<evidence type="ECO:0000256" key="1">
    <source>
        <dbReference type="SAM" id="MobiDB-lite"/>
    </source>
</evidence>
<accession>A0A9J5YHY7</accession>
<keyword evidence="3" id="KW-1185">Reference proteome</keyword>
<dbReference type="AlphaFoldDB" id="A0A9J5YHY7"/>
<protein>
    <submittedName>
        <fullName evidence="2">Uncharacterized protein</fullName>
    </submittedName>
</protein>
<evidence type="ECO:0000313" key="2">
    <source>
        <dbReference type="EMBL" id="KAG5598828.1"/>
    </source>
</evidence>
<feature type="region of interest" description="Disordered" evidence="1">
    <location>
        <begin position="25"/>
        <end position="51"/>
    </location>
</feature>
<name>A0A9J5YHY7_SOLCO</name>
<evidence type="ECO:0000313" key="3">
    <source>
        <dbReference type="Proteomes" id="UP000824120"/>
    </source>
</evidence>
<organism evidence="2 3">
    <name type="scientific">Solanum commersonii</name>
    <name type="common">Commerson's wild potato</name>
    <name type="synonym">Commerson's nightshade</name>
    <dbReference type="NCBI Taxonomy" id="4109"/>
    <lineage>
        <taxon>Eukaryota</taxon>
        <taxon>Viridiplantae</taxon>
        <taxon>Streptophyta</taxon>
        <taxon>Embryophyta</taxon>
        <taxon>Tracheophyta</taxon>
        <taxon>Spermatophyta</taxon>
        <taxon>Magnoliopsida</taxon>
        <taxon>eudicotyledons</taxon>
        <taxon>Gunneridae</taxon>
        <taxon>Pentapetalae</taxon>
        <taxon>asterids</taxon>
        <taxon>lamiids</taxon>
        <taxon>Solanales</taxon>
        <taxon>Solanaceae</taxon>
        <taxon>Solanoideae</taxon>
        <taxon>Solaneae</taxon>
        <taxon>Solanum</taxon>
    </lineage>
</organism>
<gene>
    <name evidence="2" type="ORF">H5410_030198</name>
</gene>
<dbReference type="Proteomes" id="UP000824120">
    <property type="component" value="Chromosome 6"/>
</dbReference>
<sequence>MIQDYLEEVRKNLLQTITQIDKSNTSMRSETGVDTARESQQAKIDQDANHYQVTRCGRFPAASESHG</sequence>